<keyword evidence="6 8" id="KW-0472">Membrane</keyword>
<dbReference type="RefSeq" id="WP_108691078.1">
    <property type="nucleotide sequence ID" value="NZ_QCYH01000002.1"/>
</dbReference>
<dbReference type="GO" id="GO:0005524">
    <property type="term" value="F:ATP binding"/>
    <property type="evidence" value="ECO:0007669"/>
    <property type="project" value="UniProtKB-KW"/>
</dbReference>
<sequence>MSSSAKIARLTSAPSARPQAPARPVEPGLPELRAARRESRGLYWFVGVFSVFVNLLMLTGPLYMLQVYDRVLGSRSVETLLALTVLVGFLFAMMGILDFARGRIMGRVGARFQARLDKRVFDAVLRKSAIQPDQGTATGLADLEAVRRLMVSPVLTAMFDMPWTPIFLAGIWIFHPWLGILALSGGALLVAIAILNQITTRQPSRDAGRTAVQADAIATQIRSEAEMVQAMGMRGAAFDRWQKARGTALEKQIDATDLGTTFTCSTKAFRLALQSAMLGLGAYLVLQNQMTAGAMIAGSILMGRALAPIEQVVGQWALVQRARQGWTSLAQLLKDVPPEMPRTALPRPKARLELIKATVFAPGDTAPVLKSVSFAVEPGQAVGVIGPSGSGKSTLARAITGVWPPRAGALRLDGATLDQFDPAILGEHIGYLPQRVQLFDGTVAENIARLSDAPDADRVVAAAKAADAHEMILKLPQGYDTHVTAGGGRLSGGQMQRVGLARALYGDPVILVLDEPNSNLDNEGSAAVNRAIRSFKADGRSVLIMAHRPAAIQECDMLLMLEQGEVRAFGPKEEVLQKVVRNRTQIVQSVGQGGVQ</sequence>
<dbReference type="PROSITE" id="PS50929">
    <property type="entry name" value="ABC_TM1F"/>
    <property type="match status" value="1"/>
</dbReference>
<evidence type="ECO:0000313" key="11">
    <source>
        <dbReference type="EMBL" id="PVA11104.1"/>
    </source>
</evidence>
<dbReference type="PROSITE" id="PS00211">
    <property type="entry name" value="ABC_TRANSPORTER_1"/>
    <property type="match status" value="1"/>
</dbReference>
<dbReference type="GO" id="GO:0005886">
    <property type="term" value="C:plasma membrane"/>
    <property type="evidence" value="ECO:0007669"/>
    <property type="project" value="UniProtKB-SubCell"/>
</dbReference>
<dbReference type="PROSITE" id="PS50893">
    <property type="entry name" value="ABC_TRANSPORTER_2"/>
    <property type="match status" value="1"/>
</dbReference>
<dbReference type="SMART" id="SM00382">
    <property type="entry name" value="AAA"/>
    <property type="match status" value="1"/>
</dbReference>
<feature type="region of interest" description="Disordered" evidence="7">
    <location>
        <begin position="1"/>
        <end position="27"/>
    </location>
</feature>
<dbReference type="InterPro" id="IPR003593">
    <property type="entry name" value="AAA+_ATPase"/>
</dbReference>
<dbReference type="InterPro" id="IPR036640">
    <property type="entry name" value="ABC1_TM_sf"/>
</dbReference>
<evidence type="ECO:0000256" key="5">
    <source>
        <dbReference type="ARBA" id="ARBA00022989"/>
    </source>
</evidence>
<evidence type="ECO:0000256" key="6">
    <source>
        <dbReference type="ARBA" id="ARBA00023136"/>
    </source>
</evidence>
<evidence type="ECO:0000256" key="2">
    <source>
        <dbReference type="ARBA" id="ARBA00022692"/>
    </source>
</evidence>
<proteinExistence type="predicted"/>
<feature type="domain" description="ABC transmembrane type-1" evidence="10">
    <location>
        <begin position="44"/>
        <end position="321"/>
    </location>
</feature>
<keyword evidence="2 8" id="KW-0812">Transmembrane</keyword>
<dbReference type="AlphaFoldDB" id="A0A2T7G9K6"/>
<evidence type="ECO:0000256" key="3">
    <source>
        <dbReference type="ARBA" id="ARBA00022741"/>
    </source>
</evidence>
<name>A0A2T7G9K6_9RHOB</name>
<organism evidence="11 12">
    <name type="scientific">Pelagivirga sediminicola</name>
    <dbReference type="NCBI Taxonomy" id="2170575"/>
    <lineage>
        <taxon>Bacteria</taxon>
        <taxon>Pseudomonadati</taxon>
        <taxon>Pseudomonadota</taxon>
        <taxon>Alphaproteobacteria</taxon>
        <taxon>Rhodobacterales</taxon>
        <taxon>Paracoccaceae</taxon>
        <taxon>Pelagivirga</taxon>
    </lineage>
</organism>
<dbReference type="CDD" id="cd18586">
    <property type="entry name" value="ABC_6TM_PrtD_like"/>
    <property type="match status" value="1"/>
</dbReference>
<feature type="transmembrane region" description="Helical" evidence="8">
    <location>
        <begin position="77"/>
        <end position="97"/>
    </location>
</feature>
<evidence type="ECO:0000256" key="8">
    <source>
        <dbReference type="SAM" id="Phobius"/>
    </source>
</evidence>
<dbReference type="GO" id="GO:0016887">
    <property type="term" value="F:ATP hydrolysis activity"/>
    <property type="evidence" value="ECO:0007669"/>
    <property type="project" value="InterPro"/>
</dbReference>
<gene>
    <name evidence="11" type="ORF">DC366_04900</name>
</gene>
<feature type="transmembrane region" description="Helical" evidence="8">
    <location>
        <begin position="154"/>
        <end position="174"/>
    </location>
</feature>
<dbReference type="Pfam" id="PF00664">
    <property type="entry name" value="ABC_membrane"/>
    <property type="match status" value="1"/>
</dbReference>
<dbReference type="InterPro" id="IPR017871">
    <property type="entry name" value="ABC_transporter-like_CS"/>
</dbReference>
<feature type="compositionally biased region" description="Low complexity" evidence="7">
    <location>
        <begin position="12"/>
        <end position="23"/>
    </location>
</feature>
<dbReference type="Gene3D" id="1.20.1560.10">
    <property type="entry name" value="ABC transporter type 1, transmembrane domain"/>
    <property type="match status" value="1"/>
</dbReference>
<evidence type="ECO:0000256" key="1">
    <source>
        <dbReference type="ARBA" id="ARBA00004651"/>
    </source>
</evidence>
<dbReference type="GO" id="GO:0015421">
    <property type="term" value="F:ABC-type oligopeptide transporter activity"/>
    <property type="evidence" value="ECO:0007669"/>
    <property type="project" value="TreeGrafter"/>
</dbReference>
<comment type="subcellular location">
    <subcellularLocation>
        <location evidence="1">Cell membrane</location>
        <topology evidence="1">Multi-pass membrane protein</topology>
    </subcellularLocation>
</comment>
<dbReference type="InterPro" id="IPR010128">
    <property type="entry name" value="ATPase_T1SS_PrtD-like"/>
</dbReference>
<feature type="domain" description="ABC transporter" evidence="9">
    <location>
        <begin position="350"/>
        <end position="588"/>
    </location>
</feature>
<dbReference type="Pfam" id="PF00005">
    <property type="entry name" value="ABC_tran"/>
    <property type="match status" value="1"/>
</dbReference>
<evidence type="ECO:0000259" key="9">
    <source>
        <dbReference type="PROSITE" id="PS50893"/>
    </source>
</evidence>
<evidence type="ECO:0000259" key="10">
    <source>
        <dbReference type="PROSITE" id="PS50929"/>
    </source>
</evidence>
<accession>A0A2T7G9K6</accession>
<feature type="transmembrane region" description="Helical" evidence="8">
    <location>
        <begin position="42"/>
        <end position="65"/>
    </location>
</feature>
<comment type="caution">
    <text evidence="11">The sequence shown here is derived from an EMBL/GenBank/DDBJ whole genome shotgun (WGS) entry which is preliminary data.</text>
</comment>
<reference evidence="11 12" key="1">
    <citation type="submission" date="2018-04" db="EMBL/GenBank/DDBJ databases">
        <title>Pelagivirga bohaiensis gen. nov., sp. nov., a bacterium isolated from the Bohai Sea.</title>
        <authorList>
            <person name="Ji X."/>
        </authorList>
    </citation>
    <scope>NUCLEOTIDE SEQUENCE [LARGE SCALE GENOMIC DNA]</scope>
    <source>
        <strain evidence="11 12">BH-SD19</strain>
    </source>
</reference>
<keyword evidence="4" id="KW-0067">ATP-binding</keyword>
<dbReference type="SUPFAM" id="SSF90123">
    <property type="entry name" value="ABC transporter transmembrane region"/>
    <property type="match status" value="1"/>
</dbReference>
<dbReference type="InterPro" id="IPR003439">
    <property type="entry name" value="ABC_transporter-like_ATP-bd"/>
</dbReference>
<keyword evidence="5 8" id="KW-1133">Transmembrane helix</keyword>
<dbReference type="GO" id="GO:0030256">
    <property type="term" value="C:type I protein secretion system complex"/>
    <property type="evidence" value="ECO:0007669"/>
    <property type="project" value="InterPro"/>
</dbReference>
<dbReference type="GO" id="GO:0030253">
    <property type="term" value="P:protein secretion by the type I secretion system"/>
    <property type="evidence" value="ECO:0007669"/>
    <property type="project" value="InterPro"/>
</dbReference>
<evidence type="ECO:0000313" key="12">
    <source>
        <dbReference type="Proteomes" id="UP000244446"/>
    </source>
</evidence>
<dbReference type="OrthoDB" id="9808328at2"/>
<dbReference type="PANTHER" id="PTHR43394:SF1">
    <property type="entry name" value="ATP-BINDING CASSETTE SUB-FAMILY B MEMBER 10, MITOCHONDRIAL"/>
    <property type="match status" value="1"/>
</dbReference>
<dbReference type="EMBL" id="QCYH01000002">
    <property type="protein sequence ID" value="PVA11104.1"/>
    <property type="molecule type" value="Genomic_DNA"/>
</dbReference>
<dbReference type="PANTHER" id="PTHR43394">
    <property type="entry name" value="ATP-DEPENDENT PERMEASE MDL1, MITOCHONDRIAL"/>
    <property type="match status" value="1"/>
</dbReference>
<dbReference type="Gene3D" id="3.40.50.300">
    <property type="entry name" value="P-loop containing nucleotide triphosphate hydrolases"/>
    <property type="match status" value="1"/>
</dbReference>
<keyword evidence="3" id="KW-0547">Nucleotide-binding</keyword>
<dbReference type="NCBIfam" id="TIGR01842">
    <property type="entry name" value="type_I_sec_PrtD"/>
    <property type="match status" value="1"/>
</dbReference>
<dbReference type="InterPro" id="IPR039421">
    <property type="entry name" value="Type_1_exporter"/>
</dbReference>
<protein>
    <submittedName>
        <fullName evidence="11">Type I secretion system permease/ATPase</fullName>
    </submittedName>
</protein>
<evidence type="ECO:0000256" key="4">
    <source>
        <dbReference type="ARBA" id="ARBA00022840"/>
    </source>
</evidence>
<dbReference type="InterPro" id="IPR047957">
    <property type="entry name" value="ABC_AprD-like_6TM"/>
</dbReference>
<evidence type="ECO:0000256" key="7">
    <source>
        <dbReference type="SAM" id="MobiDB-lite"/>
    </source>
</evidence>
<dbReference type="SUPFAM" id="SSF52540">
    <property type="entry name" value="P-loop containing nucleoside triphosphate hydrolases"/>
    <property type="match status" value="1"/>
</dbReference>
<keyword evidence="12" id="KW-1185">Reference proteome</keyword>
<dbReference type="InterPro" id="IPR011527">
    <property type="entry name" value="ABC1_TM_dom"/>
</dbReference>
<feature type="transmembrane region" description="Helical" evidence="8">
    <location>
        <begin position="180"/>
        <end position="199"/>
    </location>
</feature>
<dbReference type="Proteomes" id="UP000244446">
    <property type="component" value="Unassembled WGS sequence"/>
</dbReference>
<dbReference type="InterPro" id="IPR027417">
    <property type="entry name" value="P-loop_NTPase"/>
</dbReference>